<protein>
    <recommendedName>
        <fullName evidence="3">Ubiquitin-like protease family profile domain-containing protein</fullName>
    </recommendedName>
</protein>
<dbReference type="Proteomes" id="UP000594638">
    <property type="component" value="Unassembled WGS sequence"/>
</dbReference>
<sequence length="109" mass="12746">MVKIKTWQPKIIDGAERFDPLIFKIARVIPQDEYGHYCGLFVIKYAECIIYGNIDVIAKNFDQILSRLCLDAQLFKHGYEKQIEEYKTDFDMVPQSVKRDKKMKGVIIA</sequence>
<gene>
    <name evidence="1" type="ORF">OLEA9_A020912</name>
</gene>
<comment type="caution">
    <text evidence="1">The sequence shown here is derived from an EMBL/GenBank/DDBJ whole genome shotgun (WGS) entry which is preliminary data.</text>
</comment>
<organism evidence="1 2">
    <name type="scientific">Olea europaea subsp. europaea</name>
    <dbReference type="NCBI Taxonomy" id="158383"/>
    <lineage>
        <taxon>Eukaryota</taxon>
        <taxon>Viridiplantae</taxon>
        <taxon>Streptophyta</taxon>
        <taxon>Embryophyta</taxon>
        <taxon>Tracheophyta</taxon>
        <taxon>Spermatophyta</taxon>
        <taxon>Magnoliopsida</taxon>
        <taxon>eudicotyledons</taxon>
        <taxon>Gunneridae</taxon>
        <taxon>Pentapetalae</taxon>
        <taxon>asterids</taxon>
        <taxon>lamiids</taxon>
        <taxon>Lamiales</taxon>
        <taxon>Oleaceae</taxon>
        <taxon>Oleeae</taxon>
        <taxon>Olea</taxon>
    </lineage>
</organism>
<accession>A0A8S0Q481</accession>
<name>A0A8S0Q481_OLEEU</name>
<evidence type="ECO:0000313" key="2">
    <source>
        <dbReference type="Proteomes" id="UP000594638"/>
    </source>
</evidence>
<evidence type="ECO:0000313" key="1">
    <source>
        <dbReference type="EMBL" id="CAA2961713.1"/>
    </source>
</evidence>
<dbReference type="Gramene" id="OE9A020912T1">
    <property type="protein sequence ID" value="OE9A020912C1"/>
    <property type="gene ID" value="OE9A020912"/>
</dbReference>
<dbReference type="AlphaFoldDB" id="A0A8S0Q481"/>
<evidence type="ECO:0008006" key="3">
    <source>
        <dbReference type="Google" id="ProtNLM"/>
    </source>
</evidence>
<dbReference type="EMBL" id="CACTIH010000597">
    <property type="protein sequence ID" value="CAA2961713.1"/>
    <property type="molecule type" value="Genomic_DNA"/>
</dbReference>
<reference evidence="1 2" key="1">
    <citation type="submission" date="2019-12" db="EMBL/GenBank/DDBJ databases">
        <authorList>
            <person name="Alioto T."/>
            <person name="Alioto T."/>
            <person name="Gomez Garrido J."/>
        </authorList>
    </citation>
    <scope>NUCLEOTIDE SEQUENCE [LARGE SCALE GENOMIC DNA]</scope>
</reference>
<keyword evidence="2" id="KW-1185">Reference proteome</keyword>
<dbReference type="OrthoDB" id="10384823at2759"/>
<proteinExistence type="predicted"/>